<dbReference type="KEGG" id="cvn:111109045"/>
<evidence type="ECO:0000256" key="4">
    <source>
        <dbReference type="ARBA" id="ARBA00023136"/>
    </source>
</evidence>
<keyword evidence="7" id="KW-1185">Reference proteome</keyword>
<evidence type="ECO:0000313" key="7">
    <source>
        <dbReference type="Proteomes" id="UP000694844"/>
    </source>
</evidence>
<keyword evidence="4 6" id="KW-0472">Membrane</keyword>
<dbReference type="AlphaFoldDB" id="A0A8B8BBN7"/>
<feature type="transmembrane region" description="Helical" evidence="6">
    <location>
        <begin position="50"/>
        <end position="76"/>
    </location>
</feature>
<accession>A0A8B8BBN7</accession>
<evidence type="ECO:0000256" key="1">
    <source>
        <dbReference type="ARBA" id="ARBA00004370"/>
    </source>
</evidence>
<feature type="region of interest" description="Disordered" evidence="5">
    <location>
        <begin position="282"/>
        <end position="342"/>
    </location>
</feature>
<evidence type="ECO:0000256" key="5">
    <source>
        <dbReference type="SAM" id="MobiDB-lite"/>
    </source>
</evidence>
<evidence type="ECO:0000256" key="3">
    <source>
        <dbReference type="ARBA" id="ARBA00022989"/>
    </source>
</evidence>
<dbReference type="PANTHER" id="PTHR31395">
    <property type="entry name" value="SHISA"/>
    <property type="match status" value="1"/>
</dbReference>
<sequence length="342" mass="38845">MPATLWCPYTQFLFHYNYLTLQIHKERIDAKGYSLQLTVEPKANEIIMSLWFIVGVIVVVVVVVIVVLAAVIIICCRKDRHHGRVFKQKKNKLRYGGQGRLLEAGPEPSVFMDSYGTCQQTSFFHVPEEGYLVQAKGSGQIYQTLRCSLRFRTQVDKQLCVKFNSFRIDDCSVHFKVFQENQPVNFGRQPSEDCLNRHYGCQDSPQTVCSTDSYLTLQLHKERIDAQGYSLQLTVEHKAIQNEIIMSLWFIVGVIVAVVVVIVVLAVVVVICCRKDRHHGRVFKQKKNKPRSGGQGRLLEAGPEPSAPPLDPGLEMHQHIVTSYGQFPNEPPPPYEPKPEPV</sequence>
<name>A0A8B8BBN7_CRAVI</name>
<proteinExistence type="predicted"/>
<evidence type="ECO:0000313" key="8">
    <source>
        <dbReference type="RefSeq" id="XP_022300840.1"/>
    </source>
</evidence>
<protein>
    <submittedName>
        <fullName evidence="8">Uncharacterized protein LOC111109045</fullName>
    </submittedName>
</protein>
<feature type="transmembrane region" description="Helical" evidence="6">
    <location>
        <begin position="248"/>
        <end position="271"/>
    </location>
</feature>
<reference evidence="8" key="1">
    <citation type="submission" date="2025-08" db="UniProtKB">
        <authorList>
            <consortium name="RefSeq"/>
        </authorList>
    </citation>
    <scope>IDENTIFICATION</scope>
    <source>
        <tissue evidence="8">Whole sample</tissue>
    </source>
</reference>
<comment type="subcellular location">
    <subcellularLocation>
        <location evidence="1">Membrane</location>
    </subcellularLocation>
</comment>
<dbReference type="PANTHER" id="PTHR31395:SF23">
    <property type="entry name" value="GEO05642P1"/>
    <property type="match status" value="1"/>
</dbReference>
<dbReference type="InterPro" id="IPR026910">
    <property type="entry name" value="Shisa"/>
</dbReference>
<dbReference type="GeneID" id="111109045"/>
<evidence type="ECO:0000256" key="6">
    <source>
        <dbReference type="SAM" id="Phobius"/>
    </source>
</evidence>
<organism evidence="7 8">
    <name type="scientific">Crassostrea virginica</name>
    <name type="common">Eastern oyster</name>
    <dbReference type="NCBI Taxonomy" id="6565"/>
    <lineage>
        <taxon>Eukaryota</taxon>
        <taxon>Metazoa</taxon>
        <taxon>Spiralia</taxon>
        <taxon>Lophotrochozoa</taxon>
        <taxon>Mollusca</taxon>
        <taxon>Bivalvia</taxon>
        <taxon>Autobranchia</taxon>
        <taxon>Pteriomorphia</taxon>
        <taxon>Ostreida</taxon>
        <taxon>Ostreoidea</taxon>
        <taxon>Ostreidae</taxon>
        <taxon>Crassostrea</taxon>
    </lineage>
</organism>
<keyword evidence="3 6" id="KW-1133">Transmembrane helix</keyword>
<dbReference type="Proteomes" id="UP000694844">
    <property type="component" value="Chromosome 8"/>
</dbReference>
<dbReference type="RefSeq" id="XP_022300840.1">
    <property type="nucleotide sequence ID" value="XM_022445132.1"/>
</dbReference>
<gene>
    <name evidence="8" type="primary">LOC111109045</name>
</gene>
<evidence type="ECO:0000256" key="2">
    <source>
        <dbReference type="ARBA" id="ARBA00022692"/>
    </source>
</evidence>
<dbReference type="GO" id="GO:0016020">
    <property type="term" value="C:membrane"/>
    <property type="evidence" value="ECO:0007669"/>
    <property type="project" value="UniProtKB-SubCell"/>
</dbReference>
<dbReference type="OrthoDB" id="6131329at2759"/>
<keyword evidence="2 6" id="KW-0812">Transmembrane</keyword>